<name>A0ABS1MGB1_9NOCA</name>
<evidence type="ECO:0008006" key="3">
    <source>
        <dbReference type="Google" id="ProtNLM"/>
    </source>
</evidence>
<comment type="caution">
    <text evidence="1">The sequence shown here is derived from an EMBL/GenBank/DDBJ whole genome shotgun (WGS) entry which is preliminary data.</text>
</comment>
<dbReference type="Proteomes" id="UP000602198">
    <property type="component" value="Unassembled WGS sequence"/>
</dbReference>
<gene>
    <name evidence="1" type="ORF">JK358_35420</name>
</gene>
<accession>A0ABS1MGB1</accession>
<sequence length="77" mass="8130">MEIVTASDLRRLLAADDNAAYLVLVEGRVDVVPSGDAPGLVLIDRAQVVDRIGSDPDPTALNEFAALLDSEIRLQGG</sequence>
<evidence type="ECO:0000313" key="2">
    <source>
        <dbReference type="Proteomes" id="UP000602198"/>
    </source>
</evidence>
<proteinExistence type="predicted"/>
<dbReference type="EMBL" id="JAERRJ010000018">
    <property type="protein sequence ID" value="MBL1079708.1"/>
    <property type="molecule type" value="Genomic_DNA"/>
</dbReference>
<evidence type="ECO:0000313" key="1">
    <source>
        <dbReference type="EMBL" id="MBL1079708.1"/>
    </source>
</evidence>
<dbReference type="RefSeq" id="WP_201957022.1">
    <property type="nucleotide sequence ID" value="NZ_JAERRJ010000018.1"/>
</dbReference>
<organism evidence="1 2">
    <name type="scientific">Nocardia acididurans</name>
    <dbReference type="NCBI Taxonomy" id="2802282"/>
    <lineage>
        <taxon>Bacteria</taxon>
        <taxon>Bacillati</taxon>
        <taxon>Actinomycetota</taxon>
        <taxon>Actinomycetes</taxon>
        <taxon>Mycobacteriales</taxon>
        <taxon>Nocardiaceae</taxon>
        <taxon>Nocardia</taxon>
    </lineage>
</organism>
<protein>
    <recommendedName>
        <fullName evidence="3">Cyclic nucleotide-binding domain-containing protein</fullName>
    </recommendedName>
</protein>
<reference evidence="1 2" key="1">
    <citation type="submission" date="2021-01" db="EMBL/GenBank/DDBJ databases">
        <title>WGS of actinomycetes isolated from Thailand.</title>
        <authorList>
            <person name="Thawai C."/>
        </authorList>
    </citation>
    <scope>NUCLEOTIDE SEQUENCE [LARGE SCALE GENOMIC DNA]</scope>
    <source>
        <strain evidence="1 2">LPG 2</strain>
    </source>
</reference>
<keyword evidence="2" id="KW-1185">Reference proteome</keyword>